<keyword evidence="1" id="KW-0812">Transmembrane</keyword>
<dbReference type="EMBL" id="MCGT01000001">
    <property type="protein sequence ID" value="ORX63222.1"/>
    <property type="molecule type" value="Genomic_DNA"/>
</dbReference>
<keyword evidence="1" id="KW-0472">Membrane</keyword>
<evidence type="ECO:0000313" key="3">
    <source>
        <dbReference type="Proteomes" id="UP000242146"/>
    </source>
</evidence>
<keyword evidence="1" id="KW-1133">Transmembrane helix</keyword>
<comment type="caution">
    <text evidence="2">The sequence shown here is derived from an EMBL/GenBank/DDBJ whole genome shotgun (WGS) entry which is preliminary data.</text>
</comment>
<sequence length="64" mass="7472">MIHLVVCSNARLKKKKKSGNELCLCRWPTKGAIVWLIILLFLWFICFHLMVLCVRYCKSMNGNS</sequence>
<gene>
    <name evidence="2" type="ORF">DM01DRAFT_1014640</name>
</gene>
<dbReference type="AlphaFoldDB" id="A0A1X2GYX5"/>
<keyword evidence="3" id="KW-1185">Reference proteome</keyword>
<organism evidence="2 3">
    <name type="scientific">Hesseltinella vesiculosa</name>
    <dbReference type="NCBI Taxonomy" id="101127"/>
    <lineage>
        <taxon>Eukaryota</taxon>
        <taxon>Fungi</taxon>
        <taxon>Fungi incertae sedis</taxon>
        <taxon>Mucoromycota</taxon>
        <taxon>Mucoromycotina</taxon>
        <taxon>Mucoromycetes</taxon>
        <taxon>Mucorales</taxon>
        <taxon>Cunninghamellaceae</taxon>
        <taxon>Hesseltinella</taxon>
    </lineage>
</organism>
<accession>A0A1X2GYX5</accession>
<dbReference type="Proteomes" id="UP000242146">
    <property type="component" value="Unassembled WGS sequence"/>
</dbReference>
<evidence type="ECO:0000313" key="2">
    <source>
        <dbReference type="EMBL" id="ORX63222.1"/>
    </source>
</evidence>
<feature type="transmembrane region" description="Helical" evidence="1">
    <location>
        <begin position="32"/>
        <end position="54"/>
    </location>
</feature>
<protein>
    <submittedName>
        <fullName evidence="2">Uncharacterized protein</fullName>
    </submittedName>
</protein>
<proteinExistence type="predicted"/>
<name>A0A1X2GYX5_9FUNG</name>
<reference evidence="2 3" key="1">
    <citation type="submission" date="2016-07" db="EMBL/GenBank/DDBJ databases">
        <title>Pervasive Adenine N6-methylation of Active Genes in Fungi.</title>
        <authorList>
            <consortium name="DOE Joint Genome Institute"/>
            <person name="Mondo S.J."/>
            <person name="Dannebaum R.O."/>
            <person name="Kuo R.C."/>
            <person name="Labutti K."/>
            <person name="Haridas S."/>
            <person name="Kuo A."/>
            <person name="Salamov A."/>
            <person name="Ahrendt S.R."/>
            <person name="Lipzen A."/>
            <person name="Sullivan W."/>
            <person name="Andreopoulos W.B."/>
            <person name="Clum A."/>
            <person name="Lindquist E."/>
            <person name="Daum C."/>
            <person name="Ramamoorthy G.K."/>
            <person name="Gryganskyi A."/>
            <person name="Culley D."/>
            <person name="Magnuson J.K."/>
            <person name="James T.Y."/>
            <person name="O'Malley M.A."/>
            <person name="Stajich J.E."/>
            <person name="Spatafora J.W."/>
            <person name="Visel A."/>
            <person name="Grigoriev I.V."/>
        </authorList>
    </citation>
    <scope>NUCLEOTIDE SEQUENCE [LARGE SCALE GENOMIC DNA]</scope>
    <source>
        <strain evidence="2 3">NRRL 3301</strain>
    </source>
</reference>
<evidence type="ECO:0000256" key="1">
    <source>
        <dbReference type="SAM" id="Phobius"/>
    </source>
</evidence>